<dbReference type="InterPro" id="IPR011050">
    <property type="entry name" value="Pectin_lyase_fold/virulence"/>
</dbReference>
<feature type="non-terminal residue" evidence="2">
    <location>
        <position position="1"/>
    </location>
</feature>
<dbReference type="NCBIfam" id="NF047446">
    <property type="entry name" value="barrel_OmpL47"/>
    <property type="match status" value="1"/>
</dbReference>
<name>X1C578_9ZZZZ</name>
<evidence type="ECO:0000313" key="2">
    <source>
        <dbReference type="EMBL" id="GAG88462.1"/>
    </source>
</evidence>
<proteinExistence type="predicted"/>
<dbReference type="InterPro" id="IPR058094">
    <property type="entry name" value="Ig-like_OmpL47-like"/>
</dbReference>
<reference evidence="2" key="1">
    <citation type="journal article" date="2014" name="Front. Microbiol.">
        <title>High frequency of phylogenetically diverse reductive dehalogenase-homologous genes in deep subseafloor sedimentary metagenomes.</title>
        <authorList>
            <person name="Kawai M."/>
            <person name="Futagami T."/>
            <person name="Toyoda A."/>
            <person name="Takaki Y."/>
            <person name="Nishi S."/>
            <person name="Hori S."/>
            <person name="Arai W."/>
            <person name="Tsubouchi T."/>
            <person name="Morono Y."/>
            <person name="Uchiyama I."/>
            <person name="Ito T."/>
            <person name="Fujiyama A."/>
            <person name="Inagaki F."/>
            <person name="Takami H."/>
        </authorList>
    </citation>
    <scope>NUCLEOTIDE SEQUENCE</scope>
    <source>
        <strain evidence="2">Expedition CK06-06</strain>
    </source>
</reference>
<dbReference type="SMART" id="SM00710">
    <property type="entry name" value="PbH1"/>
    <property type="match status" value="4"/>
</dbReference>
<dbReference type="SUPFAM" id="SSF51126">
    <property type="entry name" value="Pectin lyase-like"/>
    <property type="match status" value="1"/>
</dbReference>
<protein>
    <recommendedName>
        <fullName evidence="1">Right handed beta helix domain-containing protein</fullName>
    </recommendedName>
</protein>
<comment type="caution">
    <text evidence="2">The sequence shown here is derived from an EMBL/GenBank/DDBJ whole genome shotgun (WGS) entry which is preliminary data.</text>
</comment>
<feature type="domain" description="Right handed beta helix" evidence="1">
    <location>
        <begin position="133"/>
        <end position="286"/>
    </location>
</feature>
<dbReference type="Pfam" id="PF13229">
    <property type="entry name" value="Beta_helix"/>
    <property type="match status" value="1"/>
</dbReference>
<dbReference type="InterPro" id="IPR012334">
    <property type="entry name" value="Pectin_lyas_fold"/>
</dbReference>
<dbReference type="InterPro" id="IPR039448">
    <property type="entry name" value="Beta_helix"/>
</dbReference>
<gene>
    <name evidence="2" type="ORF">S01H4_32493</name>
</gene>
<dbReference type="EMBL" id="BART01016992">
    <property type="protein sequence ID" value="GAG88462.1"/>
    <property type="molecule type" value="Genomic_DNA"/>
</dbReference>
<dbReference type="AlphaFoldDB" id="X1C578"/>
<dbReference type="InterPro" id="IPR006626">
    <property type="entry name" value="PbH1"/>
</dbReference>
<sequence>VFETGSGLFYTEYSYDGITWSLYTTPLFEVNEGTTEIHYRSFDIAGNMGIVKIESVRIDNTPPITTISIEGNLIYESWYDLVPSITLAATDTISGINISEYSLDGINWITYNGPFNVFENGIVTINYKSKDDAGNTEITKFEILKIVLTSIIIDEEGNGDYTWEEAVDEEWCSGSGTWSDPYIIQNLVIDGKDTGTCLLIRNSNVPFVVKNCRIYNAGSSGAYYAGIYLYKTSNGKIINNTIGTNMASGIYLMGFGEGIVRPCINNSIINNTIKDTSFCVSLTYSNIISYHLLNL</sequence>
<dbReference type="Gene3D" id="2.160.20.10">
    <property type="entry name" value="Single-stranded right-handed beta-helix, Pectin lyase-like"/>
    <property type="match status" value="1"/>
</dbReference>
<accession>X1C578</accession>
<dbReference type="Gene3D" id="3.30.1920.20">
    <property type="match status" value="1"/>
</dbReference>
<organism evidence="2">
    <name type="scientific">marine sediment metagenome</name>
    <dbReference type="NCBI Taxonomy" id="412755"/>
    <lineage>
        <taxon>unclassified sequences</taxon>
        <taxon>metagenomes</taxon>
        <taxon>ecological metagenomes</taxon>
    </lineage>
</organism>
<evidence type="ECO:0000259" key="1">
    <source>
        <dbReference type="Pfam" id="PF13229"/>
    </source>
</evidence>